<organism evidence="1 2">
    <name type="scientific">Brevibacillus borstelensis AK1</name>
    <dbReference type="NCBI Taxonomy" id="1300222"/>
    <lineage>
        <taxon>Bacteria</taxon>
        <taxon>Bacillati</taxon>
        <taxon>Bacillota</taxon>
        <taxon>Bacilli</taxon>
        <taxon>Bacillales</taxon>
        <taxon>Paenibacillaceae</taxon>
        <taxon>Brevibacillus</taxon>
    </lineage>
</organism>
<dbReference type="SUPFAM" id="SSF46785">
    <property type="entry name" value="Winged helix' DNA-binding domain"/>
    <property type="match status" value="1"/>
</dbReference>
<dbReference type="AlphaFoldDB" id="M8DM73"/>
<comment type="caution">
    <text evidence="1">The sequence shown here is derived from an EMBL/GenBank/DDBJ whole genome shotgun (WGS) entry which is preliminary data.</text>
</comment>
<evidence type="ECO:0000313" key="2">
    <source>
        <dbReference type="Proteomes" id="UP000012081"/>
    </source>
</evidence>
<gene>
    <name evidence="1" type="ORF">I532_03950</name>
</gene>
<keyword evidence="2" id="KW-1185">Reference proteome</keyword>
<reference evidence="1 2" key="1">
    <citation type="submission" date="2013-03" db="EMBL/GenBank/DDBJ databases">
        <title>Assembly of a new bacterial strain Brevibacillus borstelensis AK1.</title>
        <authorList>
            <person name="Rajan I."/>
            <person name="PoliReddy D."/>
            <person name="Sugumar T."/>
            <person name="Rathinam K."/>
            <person name="Alqarawi S."/>
            <person name="Khalil A.B."/>
            <person name="Sivakumar N."/>
        </authorList>
    </citation>
    <scope>NUCLEOTIDE SEQUENCE [LARGE SCALE GENOMIC DNA]</scope>
    <source>
        <strain evidence="1 2">AK1</strain>
    </source>
</reference>
<sequence>MSNALRTRVLRIKRNTPIGDITPVGNNGYGRDTAGRIFRIYTLEQLEAARKRRLVERDQRKFSFTNMRNIREITEGLSNKYCGYVLMLQPHIQYRMNVLVTNDSEGRPLTTDDLAKIWNVSRRTAKTVVAELERRSIVFANGDGGYTINERYHFRKKAGSDVDALIKTFFTALKRFRLSAADFGFVYKLLPNVHYATNVICSDPFAENPGDIRFLNERQIAEIVGMAEGKTKEALARLRKAGVIGEWKGADKRETLTVLNPYVFYRKNGEPDETLRALFEAQVDGGEGGA</sequence>
<dbReference type="EMBL" id="APBN01000001">
    <property type="protein sequence ID" value="EMT54728.1"/>
    <property type="molecule type" value="Genomic_DNA"/>
</dbReference>
<dbReference type="Proteomes" id="UP000012081">
    <property type="component" value="Unassembled WGS sequence"/>
</dbReference>
<dbReference type="InterPro" id="IPR036390">
    <property type="entry name" value="WH_DNA-bd_sf"/>
</dbReference>
<accession>M8DM73</accession>
<name>M8DM73_9BACL</name>
<evidence type="ECO:0000313" key="1">
    <source>
        <dbReference type="EMBL" id="EMT54728.1"/>
    </source>
</evidence>
<proteinExistence type="predicted"/>
<protein>
    <submittedName>
        <fullName evidence="1">Uncharacterized protein</fullName>
    </submittedName>
</protein>
<dbReference type="PATRIC" id="fig|1300222.3.peg.827"/>